<name>A0A1H4JEF2_9ACTN</name>
<keyword evidence="1" id="KW-0732">Signal</keyword>
<evidence type="ECO:0000313" key="3">
    <source>
        <dbReference type="Proteomes" id="UP000198742"/>
    </source>
</evidence>
<protein>
    <recommendedName>
        <fullName evidence="4">Peptidase MA superfamily protein</fullName>
    </recommendedName>
</protein>
<sequence>MRVSLGSIACLLLLPTLACQADAEVESGPALPERSAPAGMDESLRDAALALVEEREQALVDGDRDAFLATVDPGAEAFATSQARWWDNVARLPATDFSLELGDEGVMTRISGDGDLQLPIDFTMRLDGYDEHPVTQPLIYTFVGDEDEVRLTNDRNLQSDAATGWVPAPWDVTTITVEESDGVLGVFDDETRAGSDDIQADIVAARDAIEPLLPPWSGRVVAYDISDTDAIDDMSTMTIEQTGGVAFPVLSRPDRRRVAAYRFAVNPTNLGGGLERDLLMRHELVHVALAGRDDWSPVWLAEGTAEYVARAATYSVAQRRFDYFSTLDGRPGLRLRMGTDFYQRGETWLNYELAGLVCDYLASTRGDDVLWGLMDTFRGRSFATFGEADDLLRSELGLSSGQLRDSALAWARSG</sequence>
<proteinExistence type="predicted"/>
<keyword evidence="3" id="KW-1185">Reference proteome</keyword>
<dbReference type="STRING" id="402596.SAMN04489844_0096"/>
<dbReference type="Proteomes" id="UP000198742">
    <property type="component" value="Unassembled WGS sequence"/>
</dbReference>
<dbReference type="EMBL" id="FNRT01000002">
    <property type="protein sequence ID" value="SEB44487.1"/>
    <property type="molecule type" value="Genomic_DNA"/>
</dbReference>
<accession>A0A1H4JEF2</accession>
<dbReference type="AlphaFoldDB" id="A0A1H4JEF2"/>
<reference evidence="3" key="1">
    <citation type="submission" date="2016-10" db="EMBL/GenBank/DDBJ databases">
        <authorList>
            <person name="Varghese N."/>
            <person name="Submissions S."/>
        </authorList>
    </citation>
    <scope>NUCLEOTIDE SEQUENCE [LARGE SCALE GENOMIC DNA]</scope>
    <source>
        <strain evidence="3">DSM 22017</strain>
    </source>
</reference>
<gene>
    <name evidence="2" type="ORF">SAMN04489844_0096</name>
</gene>
<feature type="chain" id="PRO_5039186120" description="Peptidase MA superfamily protein" evidence="1">
    <location>
        <begin position="22"/>
        <end position="414"/>
    </location>
</feature>
<organism evidence="2 3">
    <name type="scientific">Nocardioides exalbidus</name>
    <dbReference type="NCBI Taxonomy" id="402596"/>
    <lineage>
        <taxon>Bacteria</taxon>
        <taxon>Bacillati</taxon>
        <taxon>Actinomycetota</taxon>
        <taxon>Actinomycetes</taxon>
        <taxon>Propionibacteriales</taxon>
        <taxon>Nocardioidaceae</taxon>
        <taxon>Nocardioides</taxon>
    </lineage>
</organism>
<evidence type="ECO:0000313" key="2">
    <source>
        <dbReference type="EMBL" id="SEB44487.1"/>
    </source>
</evidence>
<evidence type="ECO:0000256" key="1">
    <source>
        <dbReference type="SAM" id="SignalP"/>
    </source>
</evidence>
<dbReference type="OrthoDB" id="5242307at2"/>
<feature type="signal peptide" evidence="1">
    <location>
        <begin position="1"/>
        <end position="21"/>
    </location>
</feature>
<evidence type="ECO:0008006" key="4">
    <source>
        <dbReference type="Google" id="ProtNLM"/>
    </source>
</evidence>
<dbReference type="RefSeq" id="WP_139306416.1">
    <property type="nucleotide sequence ID" value="NZ_FNRT01000002.1"/>
</dbReference>